<feature type="domain" description="Single Cache" evidence="6">
    <location>
        <begin position="168"/>
        <end position="248"/>
    </location>
</feature>
<evidence type="ECO:0000256" key="3">
    <source>
        <dbReference type="ARBA" id="ARBA00022692"/>
    </source>
</evidence>
<dbReference type="GO" id="GO:0005886">
    <property type="term" value="C:plasma membrane"/>
    <property type="evidence" value="ECO:0007669"/>
    <property type="project" value="UniProtKB-SubCell"/>
</dbReference>
<dbReference type="EMBL" id="MLJW01000022">
    <property type="protein sequence ID" value="OIR10827.1"/>
    <property type="molecule type" value="Genomic_DNA"/>
</dbReference>
<keyword evidence="4" id="KW-1133">Transmembrane helix</keyword>
<evidence type="ECO:0000313" key="7">
    <source>
        <dbReference type="EMBL" id="OIR10827.1"/>
    </source>
</evidence>
<dbReference type="Pfam" id="PF08269">
    <property type="entry name" value="dCache_2"/>
    <property type="match status" value="1"/>
</dbReference>
<gene>
    <name evidence="7" type="ORF">GALL_75990</name>
</gene>
<dbReference type="InterPro" id="IPR004010">
    <property type="entry name" value="Double_Cache_2"/>
</dbReference>
<feature type="domain" description="Single Cache" evidence="6">
    <location>
        <begin position="34"/>
        <end position="119"/>
    </location>
</feature>
<evidence type="ECO:0000256" key="1">
    <source>
        <dbReference type="ARBA" id="ARBA00004651"/>
    </source>
</evidence>
<protein>
    <recommendedName>
        <fullName evidence="6">Single Cache domain-containing protein</fullName>
    </recommendedName>
</protein>
<dbReference type="Gene3D" id="3.30.450.20">
    <property type="entry name" value="PAS domain"/>
    <property type="match status" value="2"/>
</dbReference>
<keyword evidence="5" id="KW-0472">Membrane</keyword>
<keyword evidence="3" id="KW-0812">Transmembrane</keyword>
<keyword evidence="2" id="KW-1003">Cell membrane</keyword>
<proteinExistence type="predicted"/>
<name>A0A1J5SS59_9ZZZZ</name>
<organism evidence="7">
    <name type="scientific">mine drainage metagenome</name>
    <dbReference type="NCBI Taxonomy" id="410659"/>
    <lineage>
        <taxon>unclassified sequences</taxon>
        <taxon>metagenomes</taxon>
        <taxon>ecological metagenomes</taxon>
    </lineage>
</organism>
<dbReference type="AlphaFoldDB" id="A0A1J5SS59"/>
<sequence length="297" mass="32343">MKLKLSNFLVLPLLGASFVFAADNIAPTSSLMHKGSIERAETKRAEALLDRAVDYLQKNGPENSFGVFSNRQGPFVNNEYYVFVVGLDGVMYASGGASSSLVGSNVLNLSDASGINIVRDMLDIAKTSESGAIEYHWLNSVDNRIENTTTQFRKVGKYLVCVGYYIPRASLEEARSMLGRAVAFLKQSGGKTAYAAFNDPASGFVIKDEYVFVIGLEDGKYRASGAAPYLTGTDARELTDAAGKPIFKKMIELAKQNDGGTIDYVWRNPVTNAIENKHSLIQRVGDVLLGVGYYTKN</sequence>
<accession>A0A1J5SS59</accession>
<evidence type="ECO:0000256" key="4">
    <source>
        <dbReference type="ARBA" id="ARBA00022989"/>
    </source>
</evidence>
<evidence type="ECO:0000256" key="2">
    <source>
        <dbReference type="ARBA" id="ARBA00022475"/>
    </source>
</evidence>
<dbReference type="InterPro" id="IPR033480">
    <property type="entry name" value="sCache_2"/>
</dbReference>
<dbReference type="SMART" id="SM01049">
    <property type="entry name" value="Cache_2"/>
    <property type="match status" value="2"/>
</dbReference>
<reference evidence="7" key="1">
    <citation type="submission" date="2016-10" db="EMBL/GenBank/DDBJ databases">
        <title>Sequence of Gallionella enrichment culture.</title>
        <authorList>
            <person name="Poehlein A."/>
            <person name="Muehling M."/>
            <person name="Daniel R."/>
        </authorList>
    </citation>
    <scope>NUCLEOTIDE SEQUENCE</scope>
</reference>
<comment type="caution">
    <text evidence="7">The sequence shown here is derived from an EMBL/GenBank/DDBJ whole genome shotgun (WGS) entry which is preliminary data.</text>
</comment>
<evidence type="ECO:0000259" key="6">
    <source>
        <dbReference type="SMART" id="SM01049"/>
    </source>
</evidence>
<comment type="subcellular location">
    <subcellularLocation>
        <location evidence="1">Cell membrane</location>
        <topology evidence="1">Multi-pass membrane protein</topology>
    </subcellularLocation>
</comment>
<evidence type="ECO:0000256" key="5">
    <source>
        <dbReference type="ARBA" id="ARBA00023136"/>
    </source>
</evidence>